<protein>
    <submittedName>
        <fullName evidence="2">Uncharacterized protein</fullName>
    </submittedName>
</protein>
<comment type="caution">
    <text evidence="2">The sequence shown here is derived from an EMBL/GenBank/DDBJ whole genome shotgun (WGS) entry which is preliminary data.</text>
</comment>
<dbReference type="EMBL" id="WIGO01000140">
    <property type="protein sequence ID" value="KAF6827290.1"/>
    <property type="molecule type" value="Genomic_DNA"/>
</dbReference>
<feature type="compositionally biased region" description="Basic and acidic residues" evidence="1">
    <location>
        <begin position="39"/>
        <end position="53"/>
    </location>
</feature>
<organism evidence="2 3">
    <name type="scientific">Colletotrichum plurivorum</name>
    <dbReference type="NCBI Taxonomy" id="2175906"/>
    <lineage>
        <taxon>Eukaryota</taxon>
        <taxon>Fungi</taxon>
        <taxon>Dikarya</taxon>
        <taxon>Ascomycota</taxon>
        <taxon>Pezizomycotina</taxon>
        <taxon>Sordariomycetes</taxon>
        <taxon>Hypocreomycetidae</taxon>
        <taxon>Glomerellales</taxon>
        <taxon>Glomerellaceae</taxon>
        <taxon>Colletotrichum</taxon>
        <taxon>Colletotrichum orchidearum species complex</taxon>
    </lineage>
</organism>
<accession>A0A8H6K9K2</accession>
<dbReference type="AlphaFoldDB" id="A0A8H6K9K2"/>
<evidence type="ECO:0000313" key="2">
    <source>
        <dbReference type="EMBL" id="KAF6827290.1"/>
    </source>
</evidence>
<name>A0A8H6K9K2_9PEZI</name>
<dbReference type="Proteomes" id="UP000654918">
    <property type="component" value="Unassembled WGS sequence"/>
</dbReference>
<feature type="compositionally biased region" description="Polar residues" evidence="1">
    <location>
        <begin position="55"/>
        <end position="69"/>
    </location>
</feature>
<gene>
    <name evidence="2" type="ORF">CPLU01_09167</name>
</gene>
<sequence length="78" mass="8247">MRLSTPLWAGSALVVTCRTAGSWPIRQMAVPGPFPIQAGHEEGVEDGEAKRALESQANPQSRPTNTSTDLLIGTGPFS</sequence>
<keyword evidence="3" id="KW-1185">Reference proteome</keyword>
<reference evidence="2" key="1">
    <citation type="journal article" date="2020" name="Phytopathology">
        <title>Genome Sequence Resources of Colletotrichum truncatum, C. plurivorum, C. musicola, and C. sojae: Four Species Pathogenic to Soybean (Glycine max).</title>
        <authorList>
            <person name="Rogerio F."/>
            <person name="Boufleur T.R."/>
            <person name="Ciampi-Guillardi M."/>
            <person name="Sukno S.A."/>
            <person name="Thon M.R."/>
            <person name="Massola Junior N.S."/>
            <person name="Baroncelli R."/>
        </authorList>
    </citation>
    <scope>NUCLEOTIDE SEQUENCE</scope>
    <source>
        <strain evidence="2">LFN00145</strain>
    </source>
</reference>
<proteinExistence type="predicted"/>
<evidence type="ECO:0000313" key="3">
    <source>
        <dbReference type="Proteomes" id="UP000654918"/>
    </source>
</evidence>
<evidence type="ECO:0000256" key="1">
    <source>
        <dbReference type="SAM" id="MobiDB-lite"/>
    </source>
</evidence>
<feature type="region of interest" description="Disordered" evidence="1">
    <location>
        <begin position="34"/>
        <end position="78"/>
    </location>
</feature>